<proteinExistence type="predicted"/>
<gene>
    <name evidence="2" type="ORF">PSU4_60370</name>
</gene>
<evidence type="ECO:0000313" key="3">
    <source>
        <dbReference type="Proteomes" id="UP000321685"/>
    </source>
</evidence>
<feature type="region of interest" description="Disordered" evidence="1">
    <location>
        <begin position="27"/>
        <end position="47"/>
    </location>
</feature>
<organism evidence="2 3">
    <name type="scientific">Pseudonocardia sulfidoxydans NBRC 16205</name>
    <dbReference type="NCBI Taxonomy" id="1223511"/>
    <lineage>
        <taxon>Bacteria</taxon>
        <taxon>Bacillati</taxon>
        <taxon>Actinomycetota</taxon>
        <taxon>Actinomycetes</taxon>
        <taxon>Pseudonocardiales</taxon>
        <taxon>Pseudonocardiaceae</taxon>
        <taxon>Pseudonocardia</taxon>
    </lineage>
</organism>
<reference evidence="2 3" key="1">
    <citation type="submission" date="2019-07" db="EMBL/GenBank/DDBJ databases">
        <title>Whole genome shotgun sequence of Pseudonocardia sulfidoxydans NBRC 16205.</title>
        <authorList>
            <person name="Hosoyama A."/>
            <person name="Uohara A."/>
            <person name="Ohji S."/>
            <person name="Ichikawa N."/>
        </authorList>
    </citation>
    <scope>NUCLEOTIDE SEQUENCE [LARGE SCALE GENOMIC DNA]</scope>
    <source>
        <strain evidence="2 3">NBRC 16205</strain>
    </source>
</reference>
<keyword evidence="3" id="KW-1185">Reference proteome</keyword>
<dbReference type="EMBL" id="BJVJ01000144">
    <property type="protein sequence ID" value="GEL27083.1"/>
    <property type="molecule type" value="Genomic_DNA"/>
</dbReference>
<accession>A0A511DS99</accession>
<sequence length="47" mass="5037">MRVILDLYGHLFPDRLDDLADRMDSAACAPDVPHDADGGDDGPGSPR</sequence>
<comment type="caution">
    <text evidence="2">The sequence shown here is derived from an EMBL/GenBank/DDBJ whole genome shotgun (WGS) entry which is preliminary data.</text>
</comment>
<protein>
    <submittedName>
        <fullName evidence="2">Uncharacterized protein</fullName>
    </submittedName>
</protein>
<evidence type="ECO:0000256" key="1">
    <source>
        <dbReference type="SAM" id="MobiDB-lite"/>
    </source>
</evidence>
<dbReference type="Proteomes" id="UP000321685">
    <property type="component" value="Unassembled WGS sequence"/>
</dbReference>
<name>A0A511DS99_9PSEU</name>
<dbReference type="RefSeq" id="WP_186817277.1">
    <property type="nucleotide sequence ID" value="NZ_BJVJ01000144.1"/>
</dbReference>
<dbReference type="AlphaFoldDB" id="A0A511DS99"/>
<evidence type="ECO:0000313" key="2">
    <source>
        <dbReference type="EMBL" id="GEL27083.1"/>
    </source>
</evidence>